<feature type="compositionally biased region" description="Low complexity" evidence="2">
    <location>
        <begin position="1"/>
        <end position="22"/>
    </location>
</feature>
<evidence type="ECO:0000259" key="6">
    <source>
        <dbReference type="SMART" id="SM01310"/>
    </source>
</evidence>
<feature type="region of interest" description="Disordered" evidence="2">
    <location>
        <begin position="1329"/>
        <end position="1391"/>
    </location>
</feature>
<dbReference type="SUPFAM" id="SSF46585">
    <property type="entry name" value="HR1 repeat"/>
    <property type="match status" value="1"/>
</dbReference>
<evidence type="ECO:0000313" key="8">
    <source>
        <dbReference type="Proteomes" id="UP001338125"/>
    </source>
</evidence>
<dbReference type="SMART" id="SM01308">
    <property type="entry name" value="RICTOR_N"/>
    <property type="match status" value="1"/>
</dbReference>
<feature type="region of interest" description="Disordered" evidence="2">
    <location>
        <begin position="1"/>
        <end position="93"/>
    </location>
</feature>
<dbReference type="InterPro" id="IPR029451">
    <property type="entry name" value="RICTOR_M"/>
</dbReference>
<evidence type="ECO:0000256" key="2">
    <source>
        <dbReference type="SAM" id="MobiDB-lite"/>
    </source>
</evidence>
<feature type="domain" description="REM-1" evidence="3">
    <location>
        <begin position="117"/>
        <end position="186"/>
    </location>
</feature>
<evidence type="ECO:0000259" key="4">
    <source>
        <dbReference type="SMART" id="SM01307"/>
    </source>
</evidence>
<keyword evidence="8" id="KW-1185">Reference proteome</keyword>
<dbReference type="InterPro" id="IPR029453">
    <property type="entry name" value="Rictor_IV"/>
</dbReference>
<accession>A0ABR0SQX4</accession>
<dbReference type="Pfam" id="PF14666">
    <property type="entry name" value="RICTOR_M"/>
    <property type="match status" value="1"/>
</dbReference>
<dbReference type="SMART" id="SM01303">
    <property type="entry name" value="RasGEF_N_2"/>
    <property type="match status" value="1"/>
</dbReference>
<dbReference type="Gene3D" id="1.10.287.160">
    <property type="entry name" value="HR1 repeat"/>
    <property type="match status" value="1"/>
</dbReference>
<feature type="domain" description="Rapamycin-insensitive companion of mTOR middle" evidence="4">
    <location>
        <begin position="698"/>
        <end position="922"/>
    </location>
</feature>
<evidence type="ECO:0000256" key="1">
    <source>
        <dbReference type="ARBA" id="ARBA00008878"/>
    </source>
</evidence>
<dbReference type="InterPro" id="IPR036274">
    <property type="entry name" value="HR1_rpt_sf"/>
</dbReference>
<dbReference type="InterPro" id="IPR028267">
    <property type="entry name" value="Pianissimo_N"/>
</dbReference>
<proteinExistence type="inferred from homology"/>
<dbReference type="PANTHER" id="PTHR13298:SF11">
    <property type="entry name" value="RAPAMYCIN-INSENSITIVE COMPANION OF MTOR"/>
    <property type="match status" value="1"/>
</dbReference>
<dbReference type="SMART" id="SM01307">
    <property type="entry name" value="RICTOR_M"/>
    <property type="match status" value="1"/>
</dbReference>
<dbReference type="Pfam" id="PF02185">
    <property type="entry name" value="HR1"/>
    <property type="match status" value="1"/>
</dbReference>
<dbReference type="Pfam" id="PF14664">
    <property type="entry name" value="RICTOR_N"/>
    <property type="match status" value="1"/>
</dbReference>
<feature type="compositionally biased region" description="Acidic residues" evidence="2">
    <location>
        <begin position="1351"/>
        <end position="1361"/>
    </location>
</feature>
<dbReference type="InterPro" id="IPR029452">
    <property type="entry name" value="RICTOR_V"/>
</dbReference>
<name>A0ABR0SQX4_9HYPO</name>
<dbReference type="InterPro" id="IPR011072">
    <property type="entry name" value="HR1_rho-bd"/>
</dbReference>
<comment type="similarity">
    <text evidence="1">Belongs to the RICTOR family.</text>
</comment>
<organism evidence="7 8">
    <name type="scientific">Cladobotryum mycophilum</name>
    <dbReference type="NCBI Taxonomy" id="491253"/>
    <lineage>
        <taxon>Eukaryota</taxon>
        <taxon>Fungi</taxon>
        <taxon>Dikarya</taxon>
        <taxon>Ascomycota</taxon>
        <taxon>Pezizomycotina</taxon>
        <taxon>Sordariomycetes</taxon>
        <taxon>Hypocreomycetidae</taxon>
        <taxon>Hypocreales</taxon>
        <taxon>Hypocreaceae</taxon>
        <taxon>Cladobotryum</taxon>
    </lineage>
</organism>
<dbReference type="PANTHER" id="PTHR13298">
    <property type="entry name" value="CYTOSOLIC REGULATOR PIANISSIMO"/>
    <property type="match status" value="1"/>
</dbReference>
<dbReference type="InterPro" id="IPR016024">
    <property type="entry name" value="ARM-type_fold"/>
</dbReference>
<gene>
    <name evidence="7" type="ORF">PT974_05051</name>
</gene>
<evidence type="ECO:0000259" key="5">
    <source>
        <dbReference type="SMART" id="SM01308"/>
    </source>
</evidence>
<dbReference type="Proteomes" id="UP001338125">
    <property type="component" value="Unassembled WGS sequence"/>
</dbReference>
<evidence type="ECO:0000313" key="7">
    <source>
        <dbReference type="EMBL" id="KAK5994572.1"/>
    </source>
</evidence>
<reference evidence="7 8" key="1">
    <citation type="submission" date="2024-01" db="EMBL/GenBank/DDBJ databases">
        <title>Complete genome of Cladobotryum mycophilum ATHUM6906.</title>
        <authorList>
            <person name="Christinaki A.C."/>
            <person name="Myridakis A.I."/>
            <person name="Kouvelis V.N."/>
        </authorList>
    </citation>
    <scope>NUCLEOTIDE SEQUENCE [LARGE SCALE GENOMIC DNA]</scope>
    <source>
        <strain evidence="7 8">ATHUM6906</strain>
    </source>
</reference>
<dbReference type="Pfam" id="PF14663">
    <property type="entry name" value="RasGEF_N_2"/>
    <property type="match status" value="1"/>
</dbReference>
<feature type="compositionally biased region" description="Polar residues" evidence="2">
    <location>
        <begin position="55"/>
        <end position="84"/>
    </location>
</feature>
<feature type="domain" description="Rapamycin-insensitive companion of mTOR" evidence="6">
    <location>
        <begin position="1111"/>
        <end position="1183"/>
    </location>
</feature>
<dbReference type="EMBL" id="JAVFKD010000010">
    <property type="protein sequence ID" value="KAK5994572.1"/>
    <property type="molecule type" value="Genomic_DNA"/>
</dbReference>
<sequence length="1391" mass="155304">MLASSSTSQKAPTSSSQPSQPTLKQADIAQVVGRTSLDRDGPGLQPPNGGAARNLSASAISRGNSLNPSVAPGSFSSELRSQMMPSRAGSRMDVGSMYPGSLMEKVDEDDAISVMEQTLSVLKDKLNRELKIKEGSENMLEALNLKKAKQTKEQRQRVEAELSASNIRIKELRQRIADTQRNRVPPPSTPTRNRTQDVVAIQSRSPHSARSAGGGSDIDEATESPTFALAELLQALEVGGMVPEYYVSRANQLVELFKRHPTLKYDLVWSVFGTRMQMMLLSESREVVAAGYRMTRYAISDRGSLKKIRSLNTDYLVIRSLNNYRKADVEREQALKFVRAFLDVKDGVKEISRAVVRTIVAVAEYGEDRPAGAQGSEQNVDRLRPICIETLAEIMVRDPRLLLASGGLGPLSEALAEGTYKAPESLTAAFLFLLDTPQRRRYIQPGYGLDVVFNAFTDQLSGTEAILKQNCKAISIALRSWSGLMTLCMYDFRSIRSLIMSMLLPNVVVRETVLDLIFSLLRIKPPAWAVSFLAGRRLTTYGRVTNMKAETKDRGYLEEDTGEQNFVDHYIALILAIFIKSGLVQTLLQVARSEDDSMLRRKTTLLIGEVLKLAAKLLPPSWSAELQLLPELFSAASKFGNNDRYVASGIVYQISSVSRTLYRSAPADTMAGIFPSSDNMNDLALLDDQRKAGSSMIFDDATFRQLLLDTGVLNSSNYTKWNWENIMKMIDGPLQIGKRLEEAIKASKFMKRIMSFYRPFKYKFADIRNTRNTQKYVRAGCALMRSLLQSAEGIKFLADSKLLRQIAECLAQCDPTSGLTAQFPMFSKDRLTDTLCVGYFSMLGVLSGDPKGLVMMERWRMFNMMYHIAELKQRPDLVKLLLSTFDYSLHGHPRVLLSKALTAGTKDIRIHATNTLRKCTLRRVPSINDQGQVSDSKWAIQLLVTQLYDPEIEVCSTAVKILEKACNRKAYLAYIVECRPALDHLGEIGAPLLLRFLSTSIGYHYLDGLDYISNEMDDWFLGRNDSYVSVIEASLAKAFLSDQDEQNHRMSVFEDTEAEAEFHDSHVPPHFYRELTRTQEGCKLLSDKGHFEEFANTIREHGMQSEDPELLTKVKGCLWAVGNVGSMELGAPFLESTDMVEQIIRIAEAHEVMSLRGTAFFVLGLISRSTHGLEILSEHGWDANTTLMGSSLGLCIPSELSRLFSLTPWRHDTPASIKLPESQCTIQQPPPASAARPPLELADMPPLFNDAAISERILELVVDLGNTVLYKKAVTELQKLKVRKPIAFKSAEFFKKVMGLMEWNHYRLGVRRMVIDLFDKDVMRQIVFDEEESDSSESASGSETGGGSGQMEEESGDLSSEDDTRTERQRSISEPADLPPDMIPAPLKLRR</sequence>
<dbReference type="Pfam" id="PF14668">
    <property type="entry name" value="RICTOR_V"/>
    <property type="match status" value="1"/>
</dbReference>
<feature type="domain" description="Rapamycin-insensitive companion of mTOR N-terminal" evidence="5">
    <location>
        <begin position="247"/>
        <end position="619"/>
    </location>
</feature>
<feature type="region of interest" description="Disordered" evidence="2">
    <location>
        <begin position="175"/>
        <end position="220"/>
    </location>
</feature>
<protein>
    <submittedName>
        <fullName evidence="7">Target of rapamycin complex 2 subunit ste20</fullName>
    </submittedName>
</protein>
<evidence type="ECO:0000259" key="3">
    <source>
        <dbReference type="SMART" id="SM00742"/>
    </source>
</evidence>
<dbReference type="SMART" id="SM00742">
    <property type="entry name" value="Hr1"/>
    <property type="match status" value="1"/>
</dbReference>
<dbReference type="InterPro" id="IPR028268">
    <property type="entry name" value="Pianissimo_fam"/>
</dbReference>
<dbReference type="SMART" id="SM01310">
    <property type="entry name" value="RICTOR_V"/>
    <property type="match status" value="1"/>
</dbReference>
<dbReference type="SUPFAM" id="SSF48371">
    <property type="entry name" value="ARM repeat"/>
    <property type="match status" value="2"/>
</dbReference>
<feature type="compositionally biased region" description="Basic and acidic residues" evidence="2">
    <location>
        <begin position="1362"/>
        <end position="1371"/>
    </location>
</feature>
<comment type="caution">
    <text evidence="7">The sequence shown here is derived from an EMBL/GenBank/DDBJ whole genome shotgun (WGS) entry which is preliminary data.</text>
</comment>